<dbReference type="InterPro" id="IPR001647">
    <property type="entry name" value="HTH_TetR"/>
</dbReference>
<feature type="region of interest" description="Disordered" evidence="5">
    <location>
        <begin position="143"/>
        <end position="171"/>
    </location>
</feature>
<evidence type="ECO:0000256" key="1">
    <source>
        <dbReference type="ARBA" id="ARBA00023015"/>
    </source>
</evidence>
<evidence type="ECO:0000259" key="6">
    <source>
        <dbReference type="PROSITE" id="PS50977"/>
    </source>
</evidence>
<protein>
    <submittedName>
        <fullName evidence="7">TetR/AcrR family transcriptional regulator</fullName>
    </submittedName>
</protein>
<dbReference type="AlphaFoldDB" id="A0A516X5C5"/>
<dbReference type="Proteomes" id="UP000317344">
    <property type="component" value="Chromosome"/>
</dbReference>
<dbReference type="RefSeq" id="WP_143909694.1">
    <property type="nucleotide sequence ID" value="NZ_CP041765.1"/>
</dbReference>
<dbReference type="Gene3D" id="1.10.357.10">
    <property type="entry name" value="Tetracycline Repressor, domain 2"/>
    <property type="match status" value="1"/>
</dbReference>
<dbReference type="SUPFAM" id="SSF46689">
    <property type="entry name" value="Homeodomain-like"/>
    <property type="match status" value="1"/>
</dbReference>
<dbReference type="InterPro" id="IPR050109">
    <property type="entry name" value="HTH-type_TetR-like_transc_reg"/>
</dbReference>
<name>A0A516X5C5_9ACTN</name>
<dbReference type="GO" id="GO:0003700">
    <property type="term" value="F:DNA-binding transcription factor activity"/>
    <property type="evidence" value="ECO:0007669"/>
    <property type="project" value="TreeGrafter"/>
</dbReference>
<reference evidence="7 8" key="1">
    <citation type="submission" date="2019-07" db="EMBL/GenBank/DDBJ databases">
        <title>Tomitella cavernea sp. nov., an actinomycete isolated from soil.</title>
        <authorList>
            <person name="Cheng J."/>
        </authorList>
    </citation>
    <scope>NUCLEOTIDE SEQUENCE [LARGE SCALE GENOMIC DNA]</scope>
    <source>
        <strain evidence="7 8">HY188</strain>
    </source>
</reference>
<organism evidence="7 8">
    <name type="scientific">Tomitella fengzijianii</name>
    <dbReference type="NCBI Taxonomy" id="2597660"/>
    <lineage>
        <taxon>Bacteria</taxon>
        <taxon>Bacillati</taxon>
        <taxon>Actinomycetota</taxon>
        <taxon>Actinomycetes</taxon>
        <taxon>Mycobacteriales</taxon>
        <taxon>Tomitella</taxon>
    </lineage>
</organism>
<dbReference type="PANTHER" id="PTHR30055:SF234">
    <property type="entry name" value="HTH-TYPE TRANSCRIPTIONAL REGULATOR BETI"/>
    <property type="match status" value="1"/>
</dbReference>
<keyword evidence="8" id="KW-1185">Reference proteome</keyword>
<dbReference type="PROSITE" id="PS50977">
    <property type="entry name" value="HTH_TETR_2"/>
    <property type="match status" value="1"/>
</dbReference>
<keyword evidence="2 4" id="KW-0238">DNA-binding</keyword>
<dbReference type="EMBL" id="CP041765">
    <property type="protein sequence ID" value="QDQ98288.1"/>
    <property type="molecule type" value="Genomic_DNA"/>
</dbReference>
<dbReference type="GO" id="GO:0000976">
    <property type="term" value="F:transcription cis-regulatory region binding"/>
    <property type="evidence" value="ECO:0007669"/>
    <property type="project" value="TreeGrafter"/>
</dbReference>
<dbReference type="InterPro" id="IPR009057">
    <property type="entry name" value="Homeodomain-like_sf"/>
</dbReference>
<keyword evidence="1" id="KW-0805">Transcription regulation</keyword>
<gene>
    <name evidence="7" type="ORF">FO059_14435</name>
</gene>
<accession>A0A516X5C5</accession>
<evidence type="ECO:0000256" key="3">
    <source>
        <dbReference type="ARBA" id="ARBA00023163"/>
    </source>
</evidence>
<sequence length="243" mass="25995">MMRNDDGSGTRQEILGAAAEIIGTYGYFAASVDRIITLAQVAPGELYSQFDSKDALAQEIIAVRDQRAAEVRRAAASSGAPALETLIDESMALAALRDSDVFCLAGDRLLREVDDTWDVVAASRTRDRAEFALLLRDARREGHLAGGSEGQPDAVDAETGGTGTGGREGRAQAQEDALAQVVLAAVIGAGVSARAVRDARDAVTVLERLWLLLLPGLVPEHLRPRYIDAVGRSARLHRRQQLP</sequence>
<evidence type="ECO:0000313" key="7">
    <source>
        <dbReference type="EMBL" id="QDQ98288.1"/>
    </source>
</evidence>
<reference evidence="7 8" key="2">
    <citation type="submission" date="2019-07" db="EMBL/GenBank/DDBJ databases">
        <authorList>
            <person name="Huang Y."/>
        </authorList>
    </citation>
    <scope>NUCLEOTIDE SEQUENCE [LARGE SCALE GENOMIC DNA]</scope>
    <source>
        <strain evidence="7 8">HY188</strain>
    </source>
</reference>
<feature type="domain" description="HTH tetR-type" evidence="6">
    <location>
        <begin position="8"/>
        <end position="68"/>
    </location>
</feature>
<dbReference type="PRINTS" id="PR00455">
    <property type="entry name" value="HTHTETR"/>
</dbReference>
<evidence type="ECO:0000256" key="4">
    <source>
        <dbReference type="PROSITE-ProRule" id="PRU00335"/>
    </source>
</evidence>
<dbReference type="PANTHER" id="PTHR30055">
    <property type="entry name" value="HTH-TYPE TRANSCRIPTIONAL REGULATOR RUTR"/>
    <property type="match status" value="1"/>
</dbReference>
<dbReference type="InterPro" id="IPR036271">
    <property type="entry name" value="Tet_transcr_reg_TetR-rel_C_sf"/>
</dbReference>
<keyword evidence="3" id="KW-0804">Transcription</keyword>
<proteinExistence type="predicted"/>
<dbReference type="SUPFAM" id="SSF48498">
    <property type="entry name" value="Tetracyclin repressor-like, C-terminal domain"/>
    <property type="match status" value="1"/>
</dbReference>
<evidence type="ECO:0000313" key="8">
    <source>
        <dbReference type="Proteomes" id="UP000317344"/>
    </source>
</evidence>
<evidence type="ECO:0000256" key="2">
    <source>
        <dbReference type="ARBA" id="ARBA00023125"/>
    </source>
</evidence>
<dbReference type="OrthoDB" id="3237195at2"/>
<evidence type="ECO:0000256" key="5">
    <source>
        <dbReference type="SAM" id="MobiDB-lite"/>
    </source>
</evidence>
<dbReference type="KEGG" id="toy:FO059_14435"/>
<dbReference type="Pfam" id="PF00440">
    <property type="entry name" value="TetR_N"/>
    <property type="match status" value="1"/>
</dbReference>
<feature type="DNA-binding region" description="H-T-H motif" evidence="4">
    <location>
        <begin position="31"/>
        <end position="50"/>
    </location>
</feature>